<keyword evidence="3" id="KW-1185">Reference proteome</keyword>
<gene>
    <name evidence="2" type="ORF">LSTR_LSTR015336</name>
</gene>
<dbReference type="PANTHER" id="PTHR33053:SF24">
    <property type="entry name" value="TRANSPOSASE DOMAIN-CONTAINING PROTEIN"/>
    <property type="match status" value="1"/>
</dbReference>
<organism evidence="2 3">
    <name type="scientific">Laodelphax striatellus</name>
    <name type="common">Small brown planthopper</name>
    <name type="synonym">Delphax striatella</name>
    <dbReference type="NCBI Taxonomy" id="195883"/>
    <lineage>
        <taxon>Eukaryota</taxon>
        <taxon>Metazoa</taxon>
        <taxon>Ecdysozoa</taxon>
        <taxon>Arthropoda</taxon>
        <taxon>Hexapoda</taxon>
        <taxon>Insecta</taxon>
        <taxon>Pterygota</taxon>
        <taxon>Neoptera</taxon>
        <taxon>Paraneoptera</taxon>
        <taxon>Hemiptera</taxon>
        <taxon>Auchenorrhyncha</taxon>
        <taxon>Fulgoroidea</taxon>
        <taxon>Delphacidae</taxon>
        <taxon>Criomorphinae</taxon>
        <taxon>Laodelphax</taxon>
    </lineage>
</organism>
<dbReference type="PANTHER" id="PTHR33053">
    <property type="entry name" value="PROTEIN, PUTATIVE-RELATED"/>
    <property type="match status" value="1"/>
</dbReference>
<feature type="compositionally biased region" description="Polar residues" evidence="1">
    <location>
        <begin position="48"/>
        <end position="71"/>
    </location>
</feature>
<evidence type="ECO:0000313" key="3">
    <source>
        <dbReference type="Proteomes" id="UP000291343"/>
    </source>
</evidence>
<proteinExistence type="predicted"/>
<dbReference type="AlphaFoldDB" id="A0A482WV26"/>
<protein>
    <recommendedName>
        <fullName evidence="4">Transposase domain-containing protein</fullName>
    </recommendedName>
</protein>
<sequence>MSTGKMKRRKNLGIFSERHLRRLANLETQNIVNDLQPSLLNPDEDSAVENSRNQNDPSTSHNSSTGIQSLPGCSTESSIPDFLSDFECEERILSSCSNSDSETYNLPDLPSQTVDTVEKSFGTELASWAVSNRINHSSLTSLLKLLKINGHPDLPSDARTLLGTPRNTSIREVCPGEYWHYGIENALIRNLNDINLENLVHIELSINIDGLPISRSSGSSLWPILGSITHLNSVFLIGVYHGASKPENANDFLEEFVAEAQQLLQSGVIIGQKKLHVILKCLIFDAPAKSFILNVKGHSGYSSCTKCLVEGESIENRMCFNDLDAPKRTDADFISKTDEEYHLGETVLTSIENLGLVTNVPLDYMHLVCLGVVRKMMYMWIGGSFKTKLSSRQINLISERLQNIQEWMAKDFVRKPRSLSFLRQWKATEFRQFLLYSGPIILERLLPRHMFHHFLTLSVAIRILCSPNVDETYIDYAGQLLRHFVLSFKDIYGYHFVTHNVHGLIHLTDDVKKFGALDNFSAFKYENYLQTLKKLIRKADKPLQQICRRHTELEKNCIKQRKDSDYTGPTGSGLHYDGPLTENSMSPQYKKLIFQNVSLDTNNKGDGCCILKDNTVVLVKNIAHAVNSQELVVIGYDFKTITNSFEKPCKSSILNIYKVCHLSTNLKQWSAASIHKKCVLIPLENEAFSILPLLHSESHERTML</sequence>
<reference evidence="2 3" key="1">
    <citation type="journal article" date="2017" name="Gigascience">
        <title>Genome sequence of the small brown planthopper, Laodelphax striatellus.</title>
        <authorList>
            <person name="Zhu J."/>
            <person name="Jiang F."/>
            <person name="Wang X."/>
            <person name="Yang P."/>
            <person name="Bao Y."/>
            <person name="Zhao W."/>
            <person name="Wang W."/>
            <person name="Lu H."/>
            <person name="Wang Q."/>
            <person name="Cui N."/>
            <person name="Li J."/>
            <person name="Chen X."/>
            <person name="Luo L."/>
            <person name="Yu J."/>
            <person name="Kang L."/>
            <person name="Cui F."/>
        </authorList>
    </citation>
    <scope>NUCLEOTIDE SEQUENCE [LARGE SCALE GENOMIC DNA]</scope>
    <source>
        <strain evidence="2">Lst14</strain>
    </source>
</reference>
<dbReference type="Proteomes" id="UP000291343">
    <property type="component" value="Unassembled WGS sequence"/>
</dbReference>
<comment type="caution">
    <text evidence="2">The sequence shown here is derived from an EMBL/GenBank/DDBJ whole genome shotgun (WGS) entry which is preliminary data.</text>
</comment>
<name>A0A482WV26_LAOST</name>
<dbReference type="STRING" id="195883.A0A482WV26"/>
<evidence type="ECO:0008006" key="4">
    <source>
        <dbReference type="Google" id="ProtNLM"/>
    </source>
</evidence>
<dbReference type="OrthoDB" id="6629008at2759"/>
<evidence type="ECO:0000313" key="2">
    <source>
        <dbReference type="EMBL" id="RZF37146.1"/>
    </source>
</evidence>
<accession>A0A482WV26</accession>
<evidence type="ECO:0000256" key="1">
    <source>
        <dbReference type="SAM" id="MobiDB-lite"/>
    </source>
</evidence>
<dbReference type="InParanoid" id="A0A482WV26"/>
<dbReference type="EMBL" id="QKKF02025284">
    <property type="protein sequence ID" value="RZF37146.1"/>
    <property type="molecule type" value="Genomic_DNA"/>
</dbReference>
<feature type="region of interest" description="Disordered" evidence="1">
    <location>
        <begin position="36"/>
        <end position="71"/>
    </location>
</feature>